<name>A0A9X1WEB8_9CORY</name>
<reference evidence="2" key="1">
    <citation type="submission" date="2022-04" db="EMBL/GenBank/DDBJ databases">
        <title>Corynebacterium kalidii LD5P10.</title>
        <authorList>
            <person name="Sun J.Q."/>
        </authorList>
    </citation>
    <scope>NUCLEOTIDE SEQUENCE</scope>
    <source>
        <strain evidence="2">LD5P10</strain>
    </source>
</reference>
<keyword evidence="3" id="KW-1185">Reference proteome</keyword>
<dbReference type="InterPro" id="IPR038720">
    <property type="entry name" value="YprB_RNase_H-like_dom"/>
</dbReference>
<sequence length="565" mass="61148">MWEYEGTDATAAPAPVTPADLTGCRHRRVLTRALPSGRVSAESTPDGIVDRVVSRYRARLRREAVAATLPREPRFGERLVPTRVDVDDDGTAEEQTLEALAAGTRLIVGGRLADGALACDVDLLVRTDAGTGPTTDMTYMPVTVTSHTVAATAAPRAPRRDTGVRVVDVAALGLARPLPADLKHRSTPVDSQKVAVAHVLLGVLGLASGDVGFIGGDLARCLVIPAERVVPGFVRALEAPVPEAPTRVRECGTCWFHNHCRARLLRTGDLSLMLPGDRATRWREQGIDTLGELAEAGHGETSALATAWLAGVGYLRRPLRRWIVRTDLWCGHPFRMPARLVDGEEPMAEERADAVEIDVDMEAHPDRGTFLWGAFDGSVYRSFTDFGRSGDDGRHVAAFWTWLSARRAAAAEEGRVCRVYCYSQQGENHWLRHYARRYGGTRYPLADGRVAEMPTASEVDDFLASDEWVDVFDLVRAAVAANSSLGLKAVAPLAGFTFSQEDVDGRVAVDLFEVAVGGDGAAASAAQRTLERYNADDCFATAAVRNWLRRGAPGIPALSQPLDRV</sequence>
<dbReference type="Proteomes" id="UP001139207">
    <property type="component" value="Unassembled WGS sequence"/>
</dbReference>
<proteinExistence type="predicted"/>
<accession>A0A9X1WEB8</accession>
<dbReference type="EMBL" id="JALIEA010000004">
    <property type="protein sequence ID" value="MCJ7857120.1"/>
    <property type="molecule type" value="Genomic_DNA"/>
</dbReference>
<organism evidence="2 3">
    <name type="scientific">Corynebacterium kalidii</name>
    <dbReference type="NCBI Taxonomy" id="2931982"/>
    <lineage>
        <taxon>Bacteria</taxon>
        <taxon>Bacillati</taxon>
        <taxon>Actinomycetota</taxon>
        <taxon>Actinomycetes</taxon>
        <taxon>Mycobacteriales</taxon>
        <taxon>Corynebacteriaceae</taxon>
        <taxon>Corynebacterium</taxon>
    </lineage>
</organism>
<dbReference type="AlphaFoldDB" id="A0A9X1WEB8"/>
<dbReference type="Pfam" id="PF13482">
    <property type="entry name" value="RNase_H_2"/>
    <property type="match status" value="1"/>
</dbReference>
<comment type="caution">
    <text evidence="2">The sequence shown here is derived from an EMBL/GenBank/DDBJ whole genome shotgun (WGS) entry which is preliminary data.</text>
</comment>
<dbReference type="RefSeq" id="WP_244802873.1">
    <property type="nucleotide sequence ID" value="NZ_JALIEA010000004.1"/>
</dbReference>
<evidence type="ECO:0000313" key="2">
    <source>
        <dbReference type="EMBL" id="MCJ7857120.1"/>
    </source>
</evidence>
<feature type="domain" description="YprB ribonuclease H-like" evidence="1">
    <location>
        <begin position="466"/>
        <end position="548"/>
    </location>
</feature>
<protein>
    <submittedName>
        <fullName evidence="2">Ribonuclease H-like domain-containing protein</fullName>
    </submittedName>
</protein>
<gene>
    <name evidence="2" type="ORF">MUN33_00080</name>
</gene>
<evidence type="ECO:0000313" key="3">
    <source>
        <dbReference type="Proteomes" id="UP001139207"/>
    </source>
</evidence>
<evidence type="ECO:0000259" key="1">
    <source>
        <dbReference type="Pfam" id="PF13482"/>
    </source>
</evidence>